<dbReference type="GO" id="GO:0008616">
    <property type="term" value="P:tRNA queuosine(34) biosynthetic process"/>
    <property type="evidence" value="ECO:0007669"/>
    <property type="project" value="UniProtKB-KW"/>
</dbReference>
<keyword evidence="6 8" id="KW-0456">Lyase</keyword>
<evidence type="ECO:0000313" key="12">
    <source>
        <dbReference type="Proteomes" id="UP000003052"/>
    </source>
</evidence>
<comment type="cofactor">
    <cofactor evidence="8 10">
        <name>Zn(2+)</name>
        <dbReference type="ChEBI" id="CHEBI:29105"/>
    </cofactor>
    <text evidence="8 10">Binds 1 zinc ion per subunit.</text>
</comment>
<evidence type="ECO:0000313" key="11">
    <source>
        <dbReference type="EMBL" id="EGA90756.1"/>
    </source>
</evidence>
<evidence type="ECO:0000256" key="3">
    <source>
        <dbReference type="ARBA" id="ARBA00018141"/>
    </source>
</evidence>
<dbReference type="Pfam" id="PF01242">
    <property type="entry name" value="PTPS"/>
    <property type="match status" value="1"/>
</dbReference>
<feature type="binding site" evidence="10">
    <location>
        <position position="43"/>
    </location>
    <ligand>
        <name>Zn(2+)</name>
        <dbReference type="ChEBI" id="CHEBI:29105"/>
    </ligand>
</feature>
<evidence type="ECO:0000256" key="4">
    <source>
        <dbReference type="ARBA" id="ARBA00022723"/>
    </source>
</evidence>
<feature type="active site" description="Charge relay system" evidence="9">
    <location>
        <position position="78"/>
    </location>
</feature>
<dbReference type="Gene3D" id="3.30.479.10">
    <property type="entry name" value="6-pyruvoyl tetrahydropterin synthase/QueD"/>
    <property type="match status" value="1"/>
</dbReference>
<evidence type="ECO:0000256" key="8">
    <source>
        <dbReference type="PIRNR" id="PIRNR006113"/>
    </source>
</evidence>
<comment type="similarity">
    <text evidence="2 8">Belongs to the PTPS family. QueD subfamily.</text>
</comment>
<feature type="binding site" evidence="10">
    <location>
        <position position="41"/>
    </location>
    <ligand>
        <name>Zn(2+)</name>
        <dbReference type="ChEBI" id="CHEBI:29105"/>
    </ligand>
</feature>
<keyword evidence="8" id="KW-0671">Queuosine biosynthesis</keyword>
<proteinExistence type="inferred from homology"/>
<reference evidence="11 12" key="1">
    <citation type="journal article" date="2011" name="J. Bacteriol.">
        <title>The Draft Genome of Planococcus donghaensis MPA1U2 Reveals Nonsporulation Pathways Controlled by a Conserved Spo0A Regulon.</title>
        <authorList>
            <person name="Pearson M.D."/>
            <person name="Noller H.F."/>
        </authorList>
    </citation>
    <scope>NUCLEOTIDE SEQUENCE [LARGE SCALE GENOMIC DNA]</scope>
    <source>
        <strain evidence="11 12">MPA1U2</strain>
    </source>
</reference>
<dbReference type="InterPro" id="IPR038418">
    <property type="entry name" value="6-PTP_synth/QueD_sf"/>
</dbReference>
<gene>
    <name evidence="11" type="ORF">GPDM_03880</name>
</gene>
<keyword evidence="4 8" id="KW-0479">Metal-binding</keyword>
<keyword evidence="5 8" id="KW-0862">Zinc</keyword>
<evidence type="ECO:0000256" key="1">
    <source>
        <dbReference type="ARBA" id="ARBA00005061"/>
    </source>
</evidence>
<dbReference type="EC" id="4.-.-.-" evidence="8"/>
<organism evidence="11 12">
    <name type="scientific">Planococcus donghaensis MPA1U2</name>
    <dbReference type="NCBI Taxonomy" id="933115"/>
    <lineage>
        <taxon>Bacteria</taxon>
        <taxon>Bacillati</taxon>
        <taxon>Bacillota</taxon>
        <taxon>Bacilli</taxon>
        <taxon>Bacillales</taxon>
        <taxon>Caryophanaceae</taxon>
        <taxon>Planococcus</taxon>
    </lineage>
</organism>
<evidence type="ECO:0000256" key="2">
    <source>
        <dbReference type="ARBA" id="ARBA00008900"/>
    </source>
</evidence>
<comment type="pathway">
    <text evidence="1 8">Purine metabolism; 7-cyano-7-deazaguanine biosynthesis.</text>
</comment>
<feature type="active site" description="Charge relay system" evidence="9">
    <location>
        <position position="125"/>
    </location>
</feature>
<dbReference type="EMBL" id="AEPB01000012">
    <property type="protein sequence ID" value="EGA90756.1"/>
    <property type="molecule type" value="Genomic_DNA"/>
</dbReference>
<name>E7RE92_9BACL</name>
<evidence type="ECO:0000256" key="10">
    <source>
        <dbReference type="PIRSR" id="PIRSR006113-2"/>
    </source>
</evidence>
<dbReference type="PANTHER" id="PTHR12589:SF7">
    <property type="entry name" value="6-PYRUVOYL TETRAHYDROBIOPTERIN SYNTHASE"/>
    <property type="match status" value="1"/>
</dbReference>
<dbReference type="Proteomes" id="UP000003052">
    <property type="component" value="Unassembled WGS sequence"/>
</dbReference>
<dbReference type="eggNOG" id="COG0720">
    <property type="taxonomic scope" value="Bacteria"/>
</dbReference>
<protein>
    <recommendedName>
        <fullName evidence="3 8">6-carboxy-5,6,7,8-tetrahydropterin synthase</fullName>
        <ecNumber evidence="8">4.-.-.-</ecNumber>
    </recommendedName>
</protein>
<comment type="caution">
    <text evidence="11">The sequence shown here is derived from an EMBL/GenBank/DDBJ whole genome shotgun (WGS) entry which is preliminary data.</text>
</comment>
<feature type="active site" description="Proton acceptor" evidence="9">
    <location>
        <position position="37"/>
    </location>
</feature>
<dbReference type="RefSeq" id="WP_008429106.1">
    <property type="nucleotide sequence ID" value="NZ_AEPB01000012.1"/>
</dbReference>
<dbReference type="AlphaFoldDB" id="E7RE92"/>
<accession>E7RE92</accession>
<dbReference type="SUPFAM" id="SSF55620">
    <property type="entry name" value="Tetrahydrobiopterin biosynthesis enzymes-like"/>
    <property type="match status" value="1"/>
</dbReference>
<evidence type="ECO:0000256" key="7">
    <source>
        <dbReference type="ARBA" id="ARBA00048807"/>
    </source>
</evidence>
<feature type="binding site" evidence="10">
    <location>
        <position position="27"/>
    </location>
    <ligand>
        <name>Zn(2+)</name>
        <dbReference type="ChEBI" id="CHEBI:29105"/>
    </ligand>
</feature>
<dbReference type="InterPro" id="IPR007115">
    <property type="entry name" value="6-PTP_synth/QueD"/>
</dbReference>
<dbReference type="NCBIfam" id="TIGR03367">
    <property type="entry name" value="queuosine_QueD"/>
    <property type="match status" value="1"/>
</dbReference>
<evidence type="ECO:0000256" key="5">
    <source>
        <dbReference type="ARBA" id="ARBA00022833"/>
    </source>
</evidence>
<sequence length="141" mass="16435">MMQQFYPPVSHNYQFELNKDMHFSAAHFIPSEDAGKCKVMHGHTYHLNITIGGNELDSIGFLIDFKLLKELIHKKYDHSVLNDHPEFTNKFPTTELLAQQVWQSIQTMLQATTNRPNCLQVIVRETPTSYVVYRPRQEDLS</sequence>
<dbReference type="PANTHER" id="PTHR12589">
    <property type="entry name" value="PYRUVOYL TETRAHYDROBIOPTERIN SYNTHASE"/>
    <property type="match status" value="1"/>
</dbReference>
<dbReference type="OrthoDB" id="9804698at2"/>
<dbReference type="GO" id="GO:0046872">
    <property type="term" value="F:metal ion binding"/>
    <property type="evidence" value="ECO:0007669"/>
    <property type="project" value="UniProtKB-KW"/>
</dbReference>
<evidence type="ECO:0000256" key="6">
    <source>
        <dbReference type="ARBA" id="ARBA00023239"/>
    </source>
</evidence>
<dbReference type="GO" id="GO:0070497">
    <property type="term" value="F:6-carboxytetrahydropterin synthase activity"/>
    <property type="evidence" value="ECO:0007669"/>
    <property type="project" value="UniProtKB-EC"/>
</dbReference>
<dbReference type="PIRSF" id="PIRSF006113">
    <property type="entry name" value="PTP_synth"/>
    <property type="match status" value="1"/>
</dbReference>
<comment type="catalytic activity">
    <reaction evidence="7 8">
        <text>7,8-dihydroneopterin 3'-triphosphate + H2O = 6-carboxy-5,6,7,8-tetrahydropterin + triphosphate + acetaldehyde + 2 H(+)</text>
        <dbReference type="Rhea" id="RHEA:27966"/>
        <dbReference type="ChEBI" id="CHEBI:15343"/>
        <dbReference type="ChEBI" id="CHEBI:15377"/>
        <dbReference type="ChEBI" id="CHEBI:15378"/>
        <dbReference type="ChEBI" id="CHEBI:18036"/>
        <dbReference type="ChEBI" id="CHEBI:58462"/>
        <dbReference type="ChEBI" id="CHEBI:61032"/>
        <dbReference type="EC" id="4.1.2.50"/>
    </reaction>
</comment>
<dbReference type="UniPathway" id="UPA00391"/>
<evidence type="ECO:0000256" key="9">
    <source>
        <dbReference type="PIRSR" id="PIRSR006113-1"/>
    </source>
</evidence>